<proteinExistence type="predicted"/>
<evidence type="ECO:0008006" key="3">
    <source>
        <dbReference type="Google" id="ProtNLM"/>
    </source>
</evidence>
<accession>A0A0C1Q780</accession>
<dbReference type="PROSITE" id="PS51257">
    <property type="entry name" value="PROKAR_LIPOPROTEIN"/>
    <property type="match status" value="1"/>
</dbReference>
<gene>
    <name evidence="1" type="ORF">JF50_11485</name>
</gene>
<evidence type="ECO:0000313" key="2">
    <source>
        <dbReference type="Proteomes" id="UP000031327"/>
    </source>
</evidence>
<name>A0A0C1Q780_9GAMM</name>
<dbReference type="OrthoDB" id="6402596at2"/>
<evidence type="ECO:0000313" key="1">
    <source>
        <dbReference type="EMBL" id="KID56556.1"/>
    </source>
</evidence>
<dbReference type="NCBIfam" id="NF047637">
    <property type="entry name" value="lipo_CC0125"/>
    <property type="match status" value="1"/>
</dbReference>
<sequence>MKKCLFFSLFPFFIFGCATPYKPNGMGGGYDDWKLGEGLYRVAFHGNGHSTKQQVNDYWHRRSSELCNGDYEVLEVHKTVSVMGISGELSSSLSVNQEAEIPIQIGKIQCL</sequence>
<dbReference type="AlphaFoldDB" id="A0A0C1Q780"/>
<dbReference type="RefSeq" id="WP_039609624.1">
    <property type="nucleotide sequence ID" value="NZ_JWIC01000006.1"/>
</dbReference>
<reference evidence="1 2" key="1">
    <citation type="submission" date="2014-12" db="EMBL/GenBank/DDBJ databases">
        <title>Draft Genome Sequence of Pseudoalteromonas luteoviolacea HI1.</title>
        <authorList>
            <person name="Asahina A.Y."/>
            <person name="Hadfield M.G."/>
        </authorList>
    </citation>
    <scope>NUCLEOTIDE SEQUENCE [LARGE SCALE GENOMIC DNA]</scope>
    <source>
        <strain evidence="1 2">HI1</strain>
    </source>
</reference>
<organism evidence="1 2">
    <name type="scientific">Pseudoalteromonas luteoviolacea</name>
    <dbReference type="NCBI Taxonomy" id="43657"/>
    <lineage>
        <taxon>Bacteria</taxon>
        <taxon>Pseudomonadati</taxon>
        <taxon>Pseudomonadota</taxon>
        <taxon>Gammaproteobacteria</taxon>
        <taxon>Alteromonadales</taxon>
        <taxon>Pseudoalteromonadaceae</taxon>
        <taxon>Pseudoalteromonas</taxon>
    </lineage>
</organism>
<dbReference type="EMBL" id="JWIC01000006">
    <property type="protein sequence ID" value="KID56556.1"/>
    <property type="molecule type" value="Genomic_DNA"/>
</dbReference>
<dbReference type="Proteomes" id="UP000031327">
    <property type="component" value="Unassembled WGS sequence"/>
</dbReference>
<comment type="caution">
    <text evidence="1">The sequence shown here is derived from an EMBL/GenBank/DDBJ whole genome shotgun (WGS) entry which is preliminary data.</text>
</comment>
<protein>
    <recommendedName>
        <fullName evidence="3">Lipoprotein</fullName>
    </recommendedName>
</protein>